<accession>A0A2S5R8Y5</accession>
<sequence>MIVSQTVSELGASATLQMSKKAKALEAQGHKIFDFSVGEPDLSPPQVLFDGVMEAIKEKQHLYTPVSGTLAIKKSILHYTQHHQNLSGWDVPQVCVSTGAKQVIYNALMASLEPGDEVIIPSPYWVSYPAIVKLSGARWVPVSCNEHNGFKLTPEALQAAITPNTKWLVLNSPNNPTGTVYDTDTLYRLAEVLKKFPKIFILSDDIYEALCYTHRPCPHILHVCPELQSRVLVVNGISKSLAATGWRLGWGIAPQSLLEGIEKIQSHSTSGPCCLVQHAVAQTLNTPQLEAYILENHGIFTSRRHCLVKALQRLPGMDTLVTPMGAFYVFASCRGILHHPTIRALGWRTDRELADGLLTHAHVCSVPGSEFGQEGYLRFSYAVPPKLIEEGVERLIHFLTTPSKISE</sequence>
<evidence type="ECO:0000259" key="9">
    <source>
        <dbReference type="Pfam" id="PF00155"/>
    </source>
</evidence>
<comment type="similarity">
    <text evidence="2 8">Belongs to the class-I pyridoxal-phosphate-dependent aminotransferase family.</text>
</comment>
<evidence type="ECO:0000256" key="1">
    <source>
        <dbReference type="ARBA" id="ARBA00001933"/>
    </source>
</evidence>
<dbReference type="Pfam" id="PF00155">
    <property type="entry name" value="Aminotran_1_2"/>
    <property type="match status" value="1"/>
</dbReference>
<feature type="domain" description="Aminotransferase class I/classII large" evidence="9">
    <location>
        <begin position="31"/>
        <end position="395"/>
    </location>
</feature>
<keyword evidence="6" id="KW-0663">Pyridoxal phosphate</keyword>
<dbReference type="Gene3D" id="3.40.640.10">
    <property type="entry name" value="Type I PLP-dependent aspartate aminotransferase-like (Major domain)"/>
    <property type="match status" value="1"/>
</dbReference>
<comment type="caution">
    <text evidence="10">The sequence shown here is derived from an EMBL/GenBank/DDBJ whole genome shotgun (WGS) entry which is preliminary data.</text>
</comment>
<dbReference type="OrthoDB" id="9763453at2"/>
<dbReference type="FunFam" id="3.40.640.10:FF:000033">
    <property type="entry name" value="Aspartate aminotransferase"/>
    <property type="match status" value="1"/>
</dbReference>
<keyword evidence="11" id="KW-1185">Reference proteome</keyword>
<reference evidence="10 11" key="1">
    <citation type="submission" date="2017-11" db="EMBL/GenBank/DDBJ databases">
        <title>Comparative genomic analysis of Holospora spp., intranuclear symbionts of paramecia.</title>
        <authorList>
            <person name="Garushyants S.K."/>
            <person name="Beliavskaya A."/>
            <person name="Malko D.B."/>
            <person name="Logacheva M.D."/>
            <person name="Rautian M.S."/>
            <person name="Gelfand M.S."/>
        </authorList>
    </citation>
    <scope>NUCLEOTIDE SEQUENCE [LARGE SCALE GENOMIC DNA]</scope>
    <source>
        <strain evidence="11">02AZ16</strain>
    </source>
</reference>
<gene>
    <name evidence="10" type="ORF">HCUR_00950</name>
</gene>
<dbReference type="GO" id="GO:0004069">
    <property type="term" value="F:L-aspartate:2-oxoglutarate aminotransferase activity"/>
    <property type="evidence" value="ECO:0007669"/>
    <property type="project" value="UniProtKB-EC"/>
</dbReference>
<dbReference type="GO" id="GO:0030170">
    <property type="term" value="F:pyridoxal phosphate binding"/>
    <property type="evidence" value="ECO:0007669"/>
    <property type="project" value="InterPro"/>
</dbReference>
<dbReference type="Proteomes" id="UP000239425">
    <property type="component" value="Unassembled WGS sequence"/>
</dbReference>
<dbReference type="RefSeq" id="WP_104206956.1">
    <property type="nucleotide sequence ID" value="NZ_PHHC01000091.1"/>
</dbReference>
<dbReference type="EC" id="2.6.1.-" evidence="8"/>
<evidence type="ECO:0000256" key="4">
    <source>
        <dbReference type="ARBA" id="ARBA00022576"/>
    </source>
</evidence>
<organism evidence="10 11">
    <name type="scientific">Holospora curviuscula</name>
    <dbReference type="NCBI Taxonomy" id="1082868"/>
    <lineage>
        <taxon>Bacteria</taxon>
        <taxon>Pseudomonadati</taxon>
        <taxon>Pseudomonadota</taxon>
        <taxon>Alphaproteobacteria</taxon>
        <taxon>Holosporales</taxon>
        <taxon>Holosporaceae</taxon>
        <taxon>Holospora</taxon>
    </lineage>
</organism>
<protein>
    <recommendedName>
        <fullName evidence="8">Aminotransferase</fullName>
        <ecNumber evidence="8">2.6.1.-</ecNumber>
    </recommendedName>
</protein>
<dbReference type="PANTHER" id="PTHR46383:SF1">
    <property type="entry name" value="ASPARTATE AMINOTRANSFERASE"/>
    <property type="match status" value="1"/>
</dbReference>
<evidence type="ECO:0000256" key="8">
    <source>
        <dbReference type="RuleBase" id="RU000481"/>
    </source>
</evidence>
<dbReference type="EMBL" id="PHHC01000091">
    <property type="protein sequence ID" value="PPE03595.1"/>
    <property type="molecule type" value="Genomic_DNA"/>
</dbReference>
<evidence type="ECO:0000256" key="3">
    <source>
        <dbReference type="ARBA" id="ARBA00011738"/>
    </source>
</evidence>
<keyword evidence="4 8" id="KW-0032">Aminotransferase</keyword>
<dbReference type="GO" id="GO:0006520">
    <property type="term" value="P:amino acid metabolic process"/>
    <property type="evidence" value="ECO:0007669"/>
    <property type="project" value="InterPro"/>
</dbReference>
<dbReference type="PANTHER" id="PTHR46383">
    <property type="entry name" value="ASPARTATE AMINOTRANSFERASE"/>
    <property type="match status" value="1"/>
</dbReference>
<dbReference type="InterPro" id="IPR015422">
    <property type="entry name" value="PyrdxlP-dep_Trfase_small"/>
</dbReference>
<comment type="catalytic activity">
    <reaction evidence="7">
        <text>L-aspartate + 2-oxoglutarate = oxaloacetate + L-glutamate</text>
        <dbReference type="Rhea" id="RHEA:21824"/>
        <dbReference type="ChEBI" id="CHEBI:16452"/>
        <dbReference type="ChEBI" id="CHEBI:16810"/>
        <dbReference type="ChEBI" id="CHEBI:29985"/>
        <dbReference type="ChEBI" id="CHEBI:29991"/>
        <dbReference type="EC" id="2.6.1.1"/>
    </reaction>
</comment>
<dbReference type="InterPro" id="IPR004839">
    <property type="entry name" value="Aminotransferase_I/II_large"/>
</dbReference>
<comment type="cofactor">
    <cofactor evidence="1 8">
        <name>pyridoxal 5'-phosphate</name>
        <dbReference type="ChEBI" id="CHEBI:597326"/>
    </cofactor>
</comment>
<evidence type="ECO:0000313" key="10">
    <source>
        <dbReference type="EMBL" id="PPE03595.1"/>
    </source>
</evidence>
<keyword evidence="5 8" id="KW-0808">Transferase</keyword>
<evidence type="ECO:0000256" key="6">
    <source>
        <dbReference type="ARBA" id="ARBA00022898"/>
    </source>
</evidence>
<comment type="subunit">
    <text evidence="3">Homodimer.</text>
</comment>
<dbReference type="InterPro" id="IPR015424">
    <property type="entry name" value="PyrdxlP-dep_Trfase"/>
</dbReference>
<dbReference type="Gene3D" id="3.90.1150.10">
    <property type="entry name" value="Aspartate Aminotransferase, domain 1"/>
    <property type="match status" value="1"/>
</dbReference>
<dbReference type="AlphaFoldDB" id="A0A2S5R8Y5"/>
<evidence type="ECO:0000256" key="5">
    <source>
        <dbReference type="ARBA" id="ARBA00022679"/>
    </source>
</evidence>
<dbReference type="CDD" id="cd00609">
    <property type="entry name" value="AAT_like"/>
    <property type="match status" value="1"/>
</dbReference>
<name>A0A2S5R8Y5_9PROT</name>
<dbReference type="InterPro" id="IPR015421">
    <property type="entry name" value="PyrdxlP-dep_Trfase_major"/>
</dbReference>
<evidence type="ECO:0000256" key="7">
    <source>
        <dbReference type="ARBA" id="ARBA00049185"/>
    </source>
</evidence>
<dbReference type="PRINTS" id="PR00753">
    <property type="entry name" value="ACCSYNTHASE"/>
</dbReference>
<proteinExistence type="inferred from homology"/>
<dbReference type="InterPro" id="IPR050596">
    <property type="entry name" value="AspAT/PAT-like"/>
</dbReference>
<evidence type="ECO:0000256" key="2">
    <source>
        <dbReference type="ARBA" id="ARBA00007441"/>
    </source>
</evidence>
<dbReference type="PROSITE" id="PS00105">
    <property type="entry name" value="AA_TRANSFER_CLASS_1"/>
    <property type="match status" value="1"/>
</dbReference>
<dbReference type="SUPFAM" id="SSF53383">
    <property type="entry name" value="PLP-dependent transferases"/>
    <property type="match status" value="1"/>
</dbReference>
<dbReference type="InterPro" id="IPR004838">
    <property type="entry name" value="NHTrfase_class1_PyrdxlP-BS"/>
</dbReference>
<evidence type="ECO:0000313" key="11">
    <source>
        <dbReference type="Proteomes" id="UP000239425"/>
    </source>
</evidence>